<dbReference type="GO" id="GO:0009451">
    <property type="term" value="P:RNA modification"/>
    <property type="evidence" value="ECO:0007669"/>
    <property type="project" value="InterPro"/>
</dbReference>
<dbReference type="Gene3D" id="1.25.40.10">
    <property type="entry name" value="Tetratricopeptide repeat domain"/>
    <property type="match status" value="3"/>
</dbReference>
<evidence type="ECO:0000256" key="1">
    <source>
        <dbReference type="ARBA" id="ARBA00022737"/>
    </source>
</evidence>
<feature type="domain" description="DYW" evidence="4">
    <location>
        <begin position="650"/>
        <end position="732"/>
    </location>
</feature>
<evidence type="ECO:0000313" key="5">
    <source>
        <dbReference type="EMBL" id="CAA7388770.1"/>
    </source>
</evidence>
<dbReference type="Pfam" id="PF20431">
    <property type="entry name" value="E_motif"/>
    <property type="match status" value="1"/>
</dbReference>
<evidence type="ECO:0000259" key="4">
    <source>
        <dbReference type="Pfam" id="PF14432"/>
    </source>
</evidence>
<accession>A0A7I8JY38</accession>
<dbReference type="GO" id="GO:0008270">
    <property type="term" value="F:zinc ion binding"/>
    <property type="evidence" value="ECO:0007669"/>
    <property type="project" value="InterPro"/>
</dbReference>
<feature type="domain" description="Essential protein Yae1 N-terminal" evidence="3">
    <location>
        <begin position="2"/>
        <end position="40"/>
    </location>
</feature>
<feature type="repeat" description="PPR" evidence="2">
    <location>
        <begin position="211"/>
        <end position="246"/>
    </location>
</feature>
<dbReference type="InterPro" id="IPR046848">
    <property type="entry name" value="E_motif"/>
</dbReference>
<dbReference type="PANTHER" id="PTHR47926">
    <property type="entry name" value="PENTATRICOPEPTIDE REPEAT-CONTAINING PROTEIN"/>
    <property type="match status" value="1"/>
</dbReference>
<reference evidence="5" key="1">
    <citation type="submission" date="2020-02" db="EMBL/GenBank/DDBJ databases">
        <authorList>
            <person name="Scholz U."/>
            <person name="Mascher M."/>
            <person name="Fiebig A."/>
        </authorList>
    </citation>
    <scope>NUCLEOTIDE SEQUENCE</scope>
</reference>
<keyword evidence="6" id="KW-1185">Reference proteome</keyword>
<dbReference type="InterPro" id="IPR011990">
    <property type="entry name" value="TPR-like_helical_dom_sf"/>
</dbReference>
<feature type="repeat" description="PPR" evidence="2">
    <location>
        <begin position="317"/>
        <end position="347"/>
    </location>
</feature>
<sequence>MGYRDGIIAGKEASAQEGFNAGFKKAVLGGYKWGFVRGVASALTGLPDSPRGKLAERIEKKDALWKLCETQKDLSSAGATASGEEGPGQLGSYYGELNRSAAGFRGGGAFSLNSTIRSLLASGRPQEALAHFLDGHRRGLARLDSFTIPPLLKLSHALRLPLFYAEHLHAVAVKGGHLADLFVRTGLVELYFQGGRLTGPRNLFDECPRGDAALWTAMISGLSRIGRAEESLGRFFAMVEQEGIEPTNMTAASVLSACAQLKEPGLGKGLHGFLLRGGLLDEADAILETALLDMYAKCGEMIYARRVFDKMPERSNSGVAWNSMITGCSESGLYQAALELLRGMLSSTRLRPRWGSLSAALGICGATADLRKGKQLHGYILKAGSNGPPHADGLAQGNAVVHMYAKGGCLRSATALFGTMPRRNVATWTALMSVYGAHGLGRRALEVFGEMKQSGVEPDGVAFLALLTACSHCGLVREGEALFQSMELEHNIAPEMKHFVCMVDLYGRAGLLQEARDFIERMPAEPPKFAWVTLLASCRNHKDLRLGELAAIRALQLDPREVGVYLHLSRMYADAGRWGEVAKVRTSMKEMGLSPATACSWVEVRGKVHRFTVGADHMSGHSARIRRVIKSVRQMMTKAGLLRVKAAFDHHVGEEENAEDLCGHTEKIALAFALTEWGGWGVIRIGKNLRVCRDCHEMFKFVSMNSGVEILLKDPNRYHRFGQGSCSCLDYW</sequence>
<protein>
    <submittedName>
        <fullName evidence="5">Uncharacterized protein</fullName>
    </submittedName>
</protein>
<dbReference type="GO" id="GO:0003723">
    <property type="term" value="F:RNA binding"/>
    <property type="evidence" value="ECO:0007669"/>
    <property type="project" value="InterPro"/>
</dbReference>
<dbReference type="FunFam" id="1.25.40.10:FF:000158">
    <property type="entry name" value="pentatricopeptide repeat-containing protein At2g33680"/>
    <property type="match status" value="1"/>
</dbReference>
<evidence type="ECO:0000256" key="2">
    <source>
        <dbReference type="PROSITE-ProRule" id="PRU00708"/>
    </source>
</evidence>
<dbReference type="Proteomes" id="UP000663760">
    <property type="component" value="Chromosome 1"/>
</dbReference>
<dbReference type="Pfam" id="PF09811">
    <property type="entry name" value="Yae1_N"/>
    <property type="match status" value="1"/>
</dbReference>
<feature type="repeat" description="PPR" evidence="2">
    <location>
        <begin position="424"/>
        <end position="458"/>
    </location>
</feature>
<dbReference type="Pfam" id="PF01535">
    <property type="entry name" value="PPR"/>
    <property type="match status" value="4"/>
</dbReference>
<name>A0A7I8JY38_SPIIN</name>
<dbReference type="EMBL" id="LR746264">
    <property type="protein sequence ID" value="CAA7388770.1"/>
    <property type="molecule type" value="Genomic_DNA"/>
</dbReference>
<organism evidence="5 6">
    <name type="scientific">Spirodela intermedia</name>
    <name type="common">Intermediate duckweed</name>
    <dbReference type="NCBI Taxonomy" id="51605"/>
    <lineage>
        <taxon>Eukaryota</taxon>
        <taxon>Viridiplantae</taxon>
        <taxon>Streptophyta</taxon>
        <taxon>Embryophyta</taxon>
        <taxon>Tracheophyta</taxon>
        <taxon>Spermatophyta</taxon>
        <taxon>Magnoliopsida</taxon>
        <taxon>Liliopsida</taxon>
        <taxon>Araceae</taxon>
        <taxon>Lemnoideae</taxon>
        <taxon>Spirodela</taxon>
    </lineage>
</organism>
<dbReference type="InterPro" id="IPR046960">
    <property type="entry name" value="PPR_At4g14850-like_plant"/>
</dbReference>
<gene>
    <name evidence="5" type="ORF">SI8410_01000935</name>
</gene>
<dbReference type="InterPro" id="IPR032867">
    <property type="entry name" value="DYW_dom"/>
</dbReference>
<dbReference type="NCBIfam" id="TIGR00756">
    <property type="entry name" value="PPR"/>
    <property type="match status" value="2"/>
</dbReference>
<dbReference type="AlphaFoldDB" id="A0A7I8JY38"/>
<dbReference type="PANTHER" id="PTHR47926:SF452">
    <property type="entry name" value="PENTATRICOPEPTIDE REPEAT-CONTAINING PROTEIN"/>
    <property type="match status" value="1"/>
</dbReference>
<dbReference type="OrthoDB" id="775425at2759"/>
<dbReference type="Pfam" id="PF13041">
    <property type="entry name" value="PPR_2"/>
    <property type="match status" value="1"/>
</dbReference>
<dbReference type="GO" id="GO:0099402">
    <property type="term" value="P:plant organ development"/>
    <property type="evidence" value="ECO:0007669"/>
    <property type="project" value="UniProtKB-ARBA"/>
</dbReference>
<dbReference type="PROSITE" id="PS51375">
    <property type="entry name" value="PPR"/>
    <property type="match status" value="4"/>
</dbReference>
<feature type="repeat" description="PPR" evidence="2">
    <location>
        <begin position="561"/>
        <end position="595"/>
    </location>
</feature>
<dbReference type="Pfam" id="PF14432">
    <property type="entry name" value="DYW_deaminase"/>
    <property type="match status" value="1"/>
</dbReference>
<dbReference type="InterPro" id="IPR002885">
    <property type="entry name" value="PPR_rpt"/>
</dbReference>
<evidence type="ECO:0000313" key="6">
    <source>
        <dbReference type="Proteomes" id="UP000663760"/>
    </source>
</evidence>
<dbReference type="InterPro" id="IPR019191">
    <property type="entry name" value="Essential_protein_Yae1_N"/>
</dbReference>
<evidence type="ECO:0000259" key="3">
    <source>
        <dbReference type="Pfam" id="PF09811"/>
    </source>
</evidence>
<proteinExistence type="predicted"/>
<keyword evidence="1" id="KW-0677">Repeat</keyword>